<proteinExistence type="predicted"/>
<dbReference type="EMBL" id="JASPKY010000853">
    <property type="protein sequence ID" value="KAK9681024.1"/>
    <property type="molecule type" value="Genomic_DNA"/>
</dbReference>
<dbReference type="AlphaFoldDB" id="A0AAW1HWS4"/>
<comment type="caution">
    <text evidence="1">The sequence shown here is derived from an EMBL/GenBank/DDBJ whole genome shotgun (WGS) entry which is preliminary data.</text>
</comment>
<protein>
    <submittedName>
        <fullName evidence="1">Uncharacterized protein</fullName>
    </submittedName>
</protein>
<sequence>MASTSKYAFEKRYDPQNEKDAEELLEIFANLSNSDIELGDHEGGNMNNDFAIAGTEEVRVGADKIGPQTREIVEHLDDICFVWKVGNGLRFRYIPRRYYWARPRLSKKVWPRSISYSASCKTNRE</sequence>
<keyword evidence="2" id="KW-1185">Reference proteome</keyword>
<organism evidence="1 2">
    <name type="scientific">Popillia japonica</name>
    <name type="common">Japanese beetle</name>
    <dbReference type="NCBI Taxonomy" id="7064"/>
    <lineage>
        <taxon>Eukaryota</taxon>
        <taxon>Metazoa</taxon>
        <taxon>Ecdysozoa</taxon>
        <taxon>Arthropoda</taxon>
        <taxon>Hexapoda</taxon>
        <taxon>Insecta</taxon>
        <taxon>Pterygota</taxon>
        <taxon>Neoptera</taxon>
        <taxon>Endopterygota</taxon>
        <taxon>Coleoptera</taxon>
        <taxon>Polyphaga</taxon>
        <taxon>Scarabaeiformia</taxon>
        <taxon>Scarabaeidae</taxon>
        <taxon>Rutelinae</taxon>
        <taxon>Popillia</taxon>
    </lineage>
</organism>
<dbReference type="Proteomes" id="UP001458880">
    <property type="component" value="Unassembled WGS sequence"/>
</dbReference>
<reference evidence="1 2" key="1">
    <citation type="journal article" date="2024" name="BMC Genomics">
        <title>De novo assembly and annotation of Popillia japonica's genome with initial clues to its potential as an invasive pest.</title>
        <authorList>
            <person name="Cucini C."/>
            <person name="Boschi S."/>
            <person name="Funari R."/>
            <person name="Cardaioli E."/>
            <person name="Iannotti N."/>
            <person name="Marturano G."/>
            <person name="Paoli F."/>
            <person name="Bruttini M."/>
            <person name="Carapelli A."/>
            <person name="Frati F."/>
            <person name="Nardi F."/>
        </authorList>
    </citation>
    <scope>NUCLEOTIDE SEQUENCE [LARGE SCALE GENOMIC DNA]</scope>
    <source>
        <tissue evidence="1">Testes</tissue>
    </source>
</reference>
<accession>A0AAW1HWS4</accession>
<name>A0AAW1HWS4_POPJA</name>
<gene>
    <name evidence="1" type="ORF">QE152_g38619</name>
</gene>
<evidence type="ECO:0000313" key="2">
    <source>
        <dbReference type="Proteomes" id="UP001458880"/>
    </source>
</evidence>
<evidence type="ECO:0000313" key="1">
    <source>
        <dbReference type="EMBL" id="KAK9681024.1"/>
    </source>
</evidence>